<proteinExistence type="predicted"/>
<keyword evidence="2" id="KW-0547">Nucleotide-binding</keyword>
<evidence type="ECO:0000256" key="4">
    <source>
        <dbReference type="SAM" id="MobiDB-lite"/>
    </source>
</evidence>
<evidence type="ECO:0000259" key="5">
    <source>
        <dbReference type="PROSITE" id="PS50893"/>
    </source>
</evidence>
<dbReference type="Gene3D" id="3.40.50.300">
    <property type="entry name" value="P-loop containing nucleotide triphosphate hydrolases"/>
    <property type="match status" value="2"/>
</dbReference>
<dbReference type="STRING" id="1193682.BJP25_26950"/>
<feature type="region of interest" description="Disordered" evidence="4">
    <location>
        <begin position="281"/>
        <end position="317"/>
    </location>
</feature>
<gene>
    <name evidence="6" type="ORF">BJP25_26950</name>
</gene>
<dbReference type="PROSITE" id="PS00211">
    <property type="entry name" value="ABC_TRANSPORTER_1"/>
    <property type="match status" value="1"/>
</dbReference>
<reference evidence="6 7" key="1">
    <citation type="submission" date="2016-10" db="EMBL/GenBank/DDBJ databases">
        <title>The Draft Genome Sequence of Actinokineospora bangkokensis 44EHWT reveals the biosynthetic pathway of antifungal compounds Thailandins with unusual extender unit butylmalonyl-CoA.</title>
        <authorList>
            <person name="Greule A."/>
            <person name="Intra B."/>
            <person name="Flemming S."/>
            <person name="Rommel M.G."/>
            <person name="Panbangred W."/>
            <person name="Bechthold A."/>
        </authorList>
    </citation>
    <scope>NUCLEOTIDE SEQUENCE [LARGE SCALE GENOMIC DNA]</scope>
    <source>
        <strain evidence="6 7">44EHW</strain>
    </source>
</reference>
<evidence type="ECO:0000256" key="1">
    <source>
        <dbReference type="ARBA" id="ARBA00022737"/>
    </source>
</evidence>
<feature type="domain" description="ABC transporter" evidence="5">
    <location>
        <begin position="344"/>
        <end position="546"/>
    </location>
</feature>
<keyword evidence="3 6" id="KW-0067">ATP-binding</keyword>
<dbReference type="SUPFAM" id="SSF52540">
    <property type="entry name" value="P-loop containing nucleoside triphosphate hydrolases"/>
    <property type="match status" value="2"/>
</dbReference>
<evidence type="ECO:0000256" key="3">
    <source>
        <dbReference type="ARBA" id="ARBA00022840"/>
    </source>
</evidence>
<evidence type="ECO:0000313" key="6">
    <source>
        <dbReference type="EMBL" id="OLR91307.1"/>
    </source>
</evidence>
<dbReference type="Pfam" id="PF00005">
    <property type="entry name" value="ABC_tran"/>
    <property type="match status" value="2"/>
</dbReference>
<dbReference type="FunFam" id="3.40.50.300:FF:001320">
    <property type="entry name" value="Heme ABC transporter ATP-binding protein"/>
    <property type="match status" value="1"/>
</dbReference>
<dbReference type="PANTHER" id="PTHR19211">
    <property type="entry name" value="ATP-BINDING TRANSPORT PROTEIN-RELATED"/>
    <property type="match status" value="1"/>
</dbReference>
<dbReference type="PROSITE" id="PS50893">
    <property type="entry name" value="ABC_TRANSPORTER_2"/>
    <property type="match status" value="2"/>
</dbReference>
<organism evidence="6 7">
    <name type="scientific">Actinokineospora bangkokensis</name>
    <dbReference type="NCBI Taxonomy" id="1193682"/>
    <lineage>
        <taxon>Bacteria</taxon>
        <taxon>Bacillati</taxon>
        <taxon>Actinomycetota</taxon>
        <taxon>Actinomycetes</taxon>
        <taxon>Pseudonocardiales</taxon>
        <taxon>Pseudonocardiaceae</taxon>
        <taxon>Actinokineospora</taxon>
    </lineage>
</organism>
<dbReference type="InterPro" id="IPR050611">
    <property type="entry name" value="ABCF"/>
</dbReference>
<dbReference type="AlphaFoldDB" id="A0A1Q9LGY1"/>
<dbReference type="CDD" id="cd03221">
    <property type="entry name" value="ABCF_EF-3"/>
    <property type="match status" value="2"/>
</dbReference>
<dbReference type="GO" id="GO:0005524">
    <property type="term" value="F:ATP binding"/>
    <property type="evidence" value="ECO:0007669"/>
    <property type="project" value="UniProtKB-KW"/>
</dbReference>
<keyword evidence="1" id="KW-0677">Repeat</keyword>
<evidence type="ECO:0000313" key="7">
    <source>
        <dbReference type="Proteomes" id="UP000186040"/>
    </source>
</evidence>
<dbReference type="InterPro" id="IPR017871">
    <property type="entry name" value="ABC_transporter-like_CS"/>
</dbReference>
<dbReference type="OrthoDB" id="3169603at2"/>
<evidence type="ECO:0000256" key="2">
    <source>
        <dbReference type="ARBA" id="ARBA00022741"/>
    </source>
</evidence>
<dbReference type="RefSeq" id="WP_075976964.1">
    <property type="nucleotide sequence ID" value="NZ_MKQR01000025.1"/>
</dbReference>
<feature type="compositionally biased region" description="Basic and acidic residues" evidence="4">
    <location>
        <begin position="293"/>
        <end position="311"/>
    </location>
</feature>
<accession>A0A1Q9LGY1</accession>
<sequence length="546" mass="58733">MSATLVAKGLAAGHGDRVLFSGLDLVVAPGDVVGLVGVNGAGKSTLLRTLAGVLPAEAGSVRLSPSTATVGYLPQEPDRRPGETVRGFLARRTGVAEAQARMDAAAEALGSGAPGADEEYGTALERWLALGGADLDERAEEAAAELGLGVSLESEMASLSGGQAARAGMASLLLSRYDVFLLDEPTNDLDLDGLARLEAFVSGLRAGTVVVSHDREFLARTVTSVLELDLAQQQVNEYGGGYESYLEERELARRHARERYDEYADTRSALQDRAQMQRNWMEHGVRNARRKAKDNDKSSRRTRLESTEKQAAKARQTQRMIERLEVVEEPRKEWELRMEIAAAPRTGAVVAALRGAVVRRGGFTLGPVSVELGWAERVAITGANGAGKSTLLAALLGRVPLDAGESYLGPGVQVGEVDQARGLFLGDDRLVDAFERQVPDWETADVRTLLAKFGLRAEHVLRPAATLSPGERTRAALALLQARGVNLLVLDEPTNHLDLPAIEQLEGALADYPGTLLLVTHDRRMLDAVRVDHRWEVDAGAVRERG</sequence>
<dbReference type="PANTHER" id="PTHR19211:SF123">
    <property type="entry name" value="ABC TRANSPORTER"/>
    <property type="match status" value="1"/>
</dbReference>
<feature type="domain" description="ABC transporter" evidence="5">
    <location>
        <begin position="5"/>
        <end position="264"/>
    </location>
</feature>
<protein>
    <submittedName>
        <fullName evidence="6">Heme ABC transporter ATP-binding protein</fullName>
    </submittedName>
</protein>
<keyword evidence="7" id="KW-1185">Reference proteome</keyword>
<dbReference type="EMBL" id="MKQR01000025">
    <property type="protein sequence ID" value="OLR91307.1"/>
    <property type="molecule type" value="Genomic_DNA"/>
</dbReference>
<dbReference type="FunFam" id="3.40.50.300:FF:001807">
    <property type="entry name" value="ABC transporter ATP-binding protein"/>
    <property type="match status" value="1"/>
</dbReference>
<dbReference type="InterPro" id="IPR003593">
    <property type="entry name" value="AAA+_ATPase"/>
</dbReference>
<comment type="caution">
    <text evidence="6">The sequence shown here is derived from an EMBL/GenBank/DDBJ whole genome shotgun (WGS) entry which is preliminary data.</text>
</comment>
<dbReference type="InterPro" id="IPR027417">
    <property type="entry name" value="P-loop_NTPase"/>
</dbReference>
<name>A0A1Q9LGY1_9PSEU</name>
<dbReference type="GO" id="GO:0016887">
    <property type="term" value="F:ATP hydrolysis activity"/>
    <property type="evidence" value="ECO:0007669"/>
    <property type="project" value="InterPro"/>
</dbReference>
<dbReference type="InterPro" id="IPR003439">
    <property type="entry name" value="ABC_transporter-like_ATP-bd"/>
</dbReference>
<dbReference type="Proteomes" id="UP000186040">
    <property type="component" value="Unassembled WGS sequence"/>
</dbReference>
<dbReference type="SMART" id="SM00382">
    <property type="entry name" value="AAA"/>
    <property type="match status" value="2"/>
</dbReference>